<dbReference type="Proteomes" id="UP000015105">
    <property type="component" value="Chromosome 1D"/>
</dbReference>
<keyword evidence="2" id="KW-1185">Reference proteome</keyword>
<organism evidence="1 2">
    <name type="scientific">Aegilops tauschii subsp. strangulata</name>
    <name type="common">Goatgrass</name>
    <dbReference type="NCBI Taxonomy" id="200361"/>
    <lineage>
        <taxon>Eukaryota</taxon>
        <taxon>Viridiplantae</taxon>
        <taxon>Streptophyta</taxon>
        <taxon>Embryophyta</taxon>
        <taxon>Tracheophyta</taxon>
        <taxon>Spermatophyta</taxon>
        <taxon>Magnoliopsida</taxon>
        <taxon>Liliopsida</taxon>
        <taxon>Poales</taxon>
        <taxon>Poaceae</taxon>
        <taxon>BOP clade</taxon>
        <taxon>Pooideae</taxon>
        <taxon>Triticodae</taxon>
        <taxon>Triticeae</taxon>
        <taxon>Triticinae</taxon>
        <taxon>Aegilops</taxon>
    </lineage>
</organism>
<name>A0A452YJD8_AEGTS</name>
<dbReference type="AlphaFoldDB" id="A0A452YJD8"/>
<evidence type="ECO:0000313" key="2">
    <source>
        <dbReference type="Proteomes" id="UP000015105"/>
    </source>
</evidence>
<reference evidence="2" key="1">
    <citation type="journal article" date="2014" name="Science">
        <title>Ancient hybridizations among the ancestral genomes of bread wheat.</title>
        <authorList>
            <consortium name="International Wheat Genome Sequencing Consortium,"/>
            <person name="Marcussen T."/>
            <person name="Sandve S.R."/>
            <person name="Heier L."/>
            <person name="Spannagl M."/>
            <person name="Pfeifer M."/>
            <person name="Jakobsen K.S."/>
            <person name="Wulff B.B."/>
            <person name="Steuernagel B."/>
            <person name="Mayer K.F."/>
            <person name="Olsen O.A."/>
        </authorList>
    </citation>
    <scope>NUCLEOTIDE SEQUENCE [LARGE SCALE GENOMIC DNA]</scope>
    <source>
        <strain evidence="2">cv. AL8/78</strain>
    </source>
</reference>
<reference evidence="1" key="4">
    <citation type="submission" date="2019-03" db="UniProtKB">
        <authorList>
            <consortium name="EnsemblPlants"/>
        </authorList>
    </citation>
    <scope>IDENTIFICATION</scope>
</reference>
<dbReference type="EnsemblPlants" id="AET1Gv20432400.12">
    <property type="protein sequence ID" value="AET1Gv20432400.12"/>
    <property type="gene ID" value="AET1Gv20432400"/>
</dbReference>
<sequence length="94" mass="10210">MTQLVSLHSVTTTPCSKHSIVADYHPPHIAVSGTSLHVSALQSPVLLLMKIWPRDAPTWILGTSGACQSRIRWTTWLGRCGTLFTAHSSTTNSV</sequence>
<reference evidence="1" key="5">
    <citation type="journal article" date="2021" name="G3 (Bethesda)">
        <title>Aegilops tauschii genome assembly Aet v5.0 features greater sequence contiguity and improved annotation.</title>
        <authorList>
            <person name="Wang L."/>
            <person name="Zhu T."/>
            <person name="Rodriguez J.C."/>
            <person name="Deal K.R."/>
            <person name="Dubcovsky J."/>
            <person name="McGuire P.E."/>
            <person name="Lux T."/>
            <person name="Spannagl M."/>
            <person name="Mayer K.F.X."/>
            <person name="Baldrich P."/>
            <person name="Meyers B.C."/>
            <person name="Huo N."/>
            <person name="Gu Y.Q."/>
            <person name="Zhou H."/>
            <person name="Devos K.M."/>
            <person name="Bennetzen J.L."/>
            <person name="Unver T."/>
            <person name="Budak H."/>
            <person name="Gulick P.J."/>
            <person name="Galiba G."/>
            <person name="Kalapos B."/>
            <person name="Nelson D.R."/>
            <person name="Li P."/>
            <person name="You F.M."/>
            <person name="Luo M.C."/>
            <person name="Dvorak J."/>
        </authorList>
    </citation>
    <scope>NUCLEOTIDE SEQUENCE [LARGE SCALE GENOMIC DNA]</scope>
    <source>
        <strain evidence="1">cv. AL8/78</strain>
    </source>
</reference>
<proteinExistence type="predicted"/>
<reference evidence="1" key="3">
    <citation type="journal article" date="2017" name="Nature">
        <title>Genome sequence of the progenitor of the wheat D genome Aegilops tauschii.</title>
        <authorList>
            <person name="Luo M.C."/>
            <person name="Gu Y.Q."/>
            <person name="Puiu D."/>
            <person name="Wang H."/>
            <person name="Twardziok S.O."/>
            <person name="Deal K.R."/>
            <person name="Huo N."/>
            <person name="Zhu T."/>
            <person name="Wang L."/>
            <person name="Wang Y."/>
            <person name="McGuire P.E."/>
            <person name="Liu S."/>
            <person name="Long H."/>
            <person name="Ramasamy R.K."/>
            <person name="Rodriguez J.C."/>
            <person name="Van S.L."/>
            <person name="Yuan L."/>
            <person name="Wang Z."/>
            <person name="Xia Z."/>
            <person name="Xiao L."/>
            <person name="Anderson O.D."/>
            <person name="Ouyang S."/>
            <person name="Liang Y."/>
            <person name="Zimin A.V."/>
            <person name="Pertea G."/>
            <person name="Qi P."/>
            <person name="Bennetzen J.L."/>
            <person name="Dai X."/>
            <person name="Dawson M.W."/>
            <person name="Muller H.G."/>
            <person name="Kugler K."/>
            <person name="Rivarola-Duarte L."/>
            <person name="Spannagl M."/>
            <person name="Mayer K.F.X."/>
            <person name="Lu F.H."/>
            <person name="Bevan M.W."/>
            <person name="Leroy P."/>
            <person name="Li P."/>
            <person name="You F.M."/>
            <person name="Sun Q."/>
            <person name="Liu Z."/>
            <person name="Lyons E."/>
            <person name="Wicker T."/>
            <person name="Salzberg S.L."/>
            <person name="Devos K.M."/>
            <person name="Dvorak J."/>
        </authorList>
    </citation>
    <scope>NUCLEOTIDE SEQUENCE [LARGE SCALE GENOMIC DNA]</scope>
    <source>
        <strain evidence="1">cv. AL8/78</strain>
    </source>
</reference>
<accession>A0A452YJD8</accession>
<reference evidence="2" key="2">
    <citation type="journal article" date="2017" name="Nat. Plants">
        <title>The Aegilops tauschii genome reveals multiple impacts of transposons.</title>
        <authorList>
            <person name="Zhao G."/>
            <person name="Zou C."/>
            <person name="Li K."/>
            <person name="Wang K."/>
            <person name="Li T."/>
            <person name="Gao L."/>
            <person name="Zhang X."/>
            <person name="Wang H."/>
            <person name="Yang Z."/>
            <person name="Liu X."/>
            <person name="Jiang W."/>
            <person name="Mao L."/>
            <person name="Kong X."/>
            <person name="Jiao Y."/>
            <person name="Jia J."/>
        </authorList>
    </citation>
    <scope>NUCLEOTIDE SEQUENCE [LARGE SCALE GENOMIC DNA]</scope>
    <source>
        <strain evidence="2">cv. AL8/78</strain>
    </source>
</reference>
<evidence type="ECO:0000313" key="1">
    <source>
        <dbReference type="EnsemblPlants" id="AET1Gv20432400.12"/>
    </source>
</evidence>
<dbReference type="Gramene" id="AET1Gv20432400.12">
    <property type="protein sequence ID" value="AET1Gv20432400.12"/>
    <property type="gene ID" value="AET1Gv20432400"/>
</dbReference>
<protein>
    <submittedName>
        <fullName evidence="1">Uncharacterized protein</fullName>
    </submittedName>
</protein>